<dbReference type="Pfam" id="PF04909">
    <property type="entry name" value="Amidohydro_2"/>
    <property type="match status" value="1"/>
</dbReference>
<feature type="domain" description="Amidohydrolase-related" evidence="1">
    <location>
        <begin position="47"/>
        <end position="196"/>
    </location>
</feature>
<dbReference type="InterPro" id="IPR006680">
    <property type="entry name" value="Amidohydro-rel"/>
</dbReference>
<dbReference type="OrthoDB" id="8244441at2"/>
<dbReference type="AlphaFoldDB" id="A0A109JGW1"/>
<dbReference type="PANTHER" id="PTHR43383:SF2">
    <property type="entry name" value="AMIDOHYDROLASE 2 FAMILY PROTEIN"/>
    <property type="match status" value="1"/>
</dbReference>
<reference evidence="2 3" key="1">
    <citation type="submission" date="2015-11" db="EMBL/GenBank/DDBJ databases">
        <title>Draft Genome Sequence of the Strain BR 10303 (Bradyrhizobium sp.) isolated from nodules of Centrolobium paraense.</title>
        <authorList>
            <person name="Zelli J.E."/>
            <person name="Simoes-Araujo J.L."/>
            <person name="Barauna A.C."/>
            <person name="Silva K."/>
        </authorList>
    </citation>
    <scope>NUCLEOTIDE SEQUENCE [LARGE SCALE GENOMIC DNA]</scope>
    <source>
        <strain evidence="2 3">BR 10303</strain>
    </source>
</reference>
<dbReference type="PANTHER" id="PTHR43383">
    <property type="entry name" value="NODULIN 6"/>
    <property type="match status" value="1"/>
</dbReference>
<evidence type="ECO:0000313" key="2">
    <source>
        <dbReference type="EMBL" id="KWV48494.1"/>
    </source>
</evidence>
<comment type="caution">
    <text evidence="2">The sequence shown here is derived from an EMBL/GenBank/DDBJ whole genome shotgun (WGS) entry which is preliminary data.</text>
</comment>
<proteinExistence type="predicted"/>
<evidence type="ECO:0000313" key="3">
    <source>
        <dbReference type="Proteomes" id="UP000057737"/>
    </source>
</evidence>
<organism evidence="2 3">
    <name type="scientific">Bradyrhizobium macuxiense</name>
    <dbReference type="NCBI Taxonomy" id="1755647"/>
    <lineage>
        <taxon>Bacteria</taxon>
        <taxon>Pseudomonadati</taxon>
        <taxon>Pseudomonadota</taxon>
        <taxon>Alphaproteobacteria</taxon>
        <taxon>Hyphomicrobiales</taxon>
        <taxon>Nitrobacteraceae</taxon>
        <taxon>Bradyrhizobium</taxon>
    </lineage>
</organism>
<gene>
    <name evidence="2" type="ORF">AS156_18665</name>
</gene>
<dbReference type="Gene3D" id="3.20.20.140">
    <property type="entry name" value="Metal-dependent hydrolases"/>
    <property type="match status" value="1"/>
</dbReference>
<name>A0A109JGW1_9BRAD</name>
<dbReference type="InterPro" id="IPR032466">
    <property type="entry name" value="Metal_Hydrolase"/>
</dbReference>
<protein>
    <recommendedName>
        <fullName evidence="1">Amidohydrolase-related domain-containing protein</fullName>
    </recommendedName>
</protein>
<dbReference type="Proteomes" id="UP000057737">
    <property type="component" value="Unassembled WGS sequence"/>
</dbReference>
<keyword evidence="3" id="KW-1185">Reference proteome</keyword>
<evidence type="ECO:0000259" key="1">
    <source>
        <dbReference type="Pfam" id="PF04909"/>
    </source>
</evidence>
<dbReference type="EMBL" id="LNCU01000107">
    <property type="protein sequence ID" value="KWV48494.1"/>
    <property type="molecule type" value="Genomic_DNA"/>
</dbReference>
<accession>A0A109JGW1</accession>
<dbReference type="GO" id="GO:0016787">
    <property type="term" value="F:hydrolase activity"/>
    <property type="evidence" value="ECO:0007669"/>
    <property type="project" value="InterPro"/>
</dbReference>
<dbReference type="SUPFAM" id="SSF51556">
    <property type="entry name" value="Metallo-dependent hydrolases"/>
    <property type="match status" value="1"/>
</dbReference>
<sequence>MRQGYFPTMPTESAHYMLSVLTTSRRCKIICSAIAWTRLASAAYRCKLHTGVLAGYGVMQLGRTRSNAADVCRLLQEFPETRFVLMHIGYPYEHEFIALAKHYPNAAIDMCWAWIINPVAGVRFLKEFLMAVPSNKIFTFGGDYVAVEPIYGHAFVARRGIAQALSQLVAEGWIALENTHDLIDQIMRGNALQFFRKGHRADTTHS</sequence>